<keyword evidence="1" id="KW-1133">Transmembrane helix</keyword>
<evidence type="ECO:0000313" key="2">
    <source>
        <dbReference type="EMBL" id="EEF27718.1"/>
    </source>
</evidence>
<name>B9T8U9_RICCO</name>
<proteinExistence type="predicted"/>
<dbReference type="Proteomes" id="UP000008311">
    <property type="component" value="Unassembled WGS sequence"/>
</dbReference>
<keyword evidence="1" id="KW-0472">Membrane</keyword>
<reference evidence="3" key="1">
    <citation type="journal article" date="2010" name="Nat. Biotechnol.">
        <title>Draft genome sequence of the oilseed species Ricinus communis.</title>
        <authorList>
            <person name="Chan A.P."/>
            <person name="Crabtree J."/>
            <person name="Zhao Q."/>
            <person name="Lorenzi H."/>
            <person name="Orvis J."/>
            <person name="Puiu D."/>
            <person name="Melake-Berhan A."/>
            <person name="Jones K.M."/>
            <person name="Redman J."/>
            <person name="Chen G."/>
            <person name="Cahoon E.B."/>
            <person name="Gedil M."/>
            <person name="Stanke M."/>
            <person name="Haas B.J."/>
            <person name="Wortman J.R."/>
            <person name="Fraser-Liggett C.M."/>
            <person name="Ravel J."/>
            <person name="Rabinowicz P.D."/>
        </authorList>
    </citation>
    <scope>NUCLEOTIDE SEQUENCE [LARGE SCALE GENOMIC DNA]</scope>
    <source>
        <strain evidence="3">cv. Hale</strain>
    </source>
</reference>
<sequence length="234" mass="26099">MAAASIIAASAVAVSGAAATASDTVNPAILSFVGTILGALIAQGAALLIAHMNRRAEQKKDAVRRAFDSAGSHIAKVTFDRYVEFCEKYVHLWSDALSDLIQEGPSDTALRHAHEVIRLRQQWILWVPPDIDNTLMAYEDALLDIGRYARLYERTQTGTGHDVENFLDTMYRRFSELTGIGEYNGEKLDDKMRVQGMMVQLRTTLGTDSYNRLRGITMRLALKDIEDFEKDSKQ</sequence>
<keyword evidence="1" id="KW-0812">Transmembrane</keyword>
<evidence type="ECO:0000313" key="3">
    <source>
        <dbReference type="Proteomes" id="UP000008311"/>
    </source>
</evidence>
<accession>B9T8U9</accession>
<organism evidence="2 3">
    <name type="scientific">Ricinus communis</name>
    <name type="common">Castor bean</name>
    <dbReference type="NCBI Taxonomy" id="3988"/>
    <lineage>
        <taxon>Eukaryota</taxon>
        <taxon>Viridiplantae</taxon>
        <taxon>Streptophyta</taxon>
        <taxon>Embryophyta</taxon>
        <taxon>Tracheophyta</taxon>
        <taxon>Spermatophyta</taxon>
        <taxon>Magnoliopsida</taxon>
        <taxon>eudicotyledons</taxon>
        <taxon>Gunneridae</taxon>
        <taxon>Pentapetalae</taxon>
        <taxon>rosids</taxon>
        <taxon>fabids</taxon>
        <taxon>Malpighiales</taxon>
        <taxon>Euphorbiaceae</taxon>
        <taxon>Acalyphoideae</taxon>
        <taxon>Acalypheae</taxon>
        <taxon>Ricinus</taxon>
    </lineage>
</organism>
<keyword evidence="3" id="KW-1185">Reference proteome</keyword>
<dbReference type="AlphaFoldDB" id="B9T8U9"/>
<gene>
    <name evidence="2" type="ORF">RCOM_0319260</name>
</gene>
<dbReference type="InParanoid" id="B9T8U9"/>
<protein>
    <submittedName>
        <fullName evidence="2">Uncharacterized protein</fullName>
    </submittedName>
</protein>
<evidence type="ECO:0000256" key="1">
    <source>
        <dbReference type="SAM" id="Phobius"/>
    </source>
</evidence>
<feature type="transmembrane region" description="Helical" evidence="1">
    <location>
        <begin position="29"/>
        <end position="50"/>
    </location>
</feature>
<dbReference type="EMBL" id="EQ975200">
    <property type="protein sequence ID" value="EEF27718.1"/>
    <property type="molecule type" value="Genomic_DNA"/>
</dbReference>